<proteinExistence type="inferred from homology"/>
<comment type="function">
    <text evidence="1">Reversibly catalyzes the transfer of the carbamoyl group from carbamoyl phosphate (CP) to the N(epsilon) atom of ornithine (ORN) to produce L-citrulline.</text>
</comment>
<evidence type="ECO:0000259" key="8">
    <source>
        <dbReference type="Pfam" id="PF00185"/>
    </source>
</evidence>
<dbReference type="EMBL" id="JBBYHV010000002">
    <property type="protein sequence ID" value="MEL1251675.1"/>
    <property type="molecule type" value="Genomic_DNA"/>
</dbReference>
<dbReference type="PRINTS" id="PR00102">
    <property type="entry name" value="OTCASE"/>
</dbReference>
<gene>
    <name evidence="10" type="primary">argF</name>
    <name evidence="10" type="ORF">AAEO60_13440</name>
</gene>
<evidence type="ECO:0000256" key="2">
    <source>
        <dbReference type="ARBA" id="ARBA00004975"/>
    </source>
</evidence>
<name>A0ABU9IGW5_9SPHN</name>
<dbReference type="InterPro" id="IPR002292">
    <property type="entry name" value="Orn/put_carbamltrans"/>
</dbReference>
<dbReference type="NCBIfam" id="NF001986">
    <property type="entry name" value="PRK00779.1"/>
    <property type="match status" value="1"/>
</dbReference>
<keyword evidence="11" id="KW-1185">Reference proteome</keyword>
<comment type="similarity">
    <text evidence="3 7">Belongs to the aspartate/ornithine carbamoyltransferase superfamily. OTCase family.</text>
</comment>
<keyword evidence="7" id="KW-0963">Cytoplasm</keyword>
<evidence type="ECO:0000259" key="9">
    <source>
        <dbReference type="Pfam" id="PF02729"/>
    </source>
</evidence>
<dbReference type="Gene3D" id="3.40.50.1370">
    <property type="entry name" value="Aspartate/ornithine carbamoyltransferase"/>
    <property type="match status" value="2"/>
</dbReference>
<dbReference type="PRINTS" id="PR00100">
    <property type="entry name" value="AOTCASE"/>
</dbReference>
<evidence type="ECO:0000313" key="10">
    <source>
        <dbReference type="EMBL" id="MEL1251675.1"/>
    </source>
</evidence>
<protein>
    <recommendedName>
        <fullName evidence="4 7">Ornithine carbamoyltransferase</fullName>
        <shortName evidence="7">OTCase</shortName>
        <ecNumber evidence="4 7">2.1.3.3</ecNumber>
    </recommendedName>
</protein>
<dbReference type="GO" id="GO:0004585">
    <property type="term" value="F:ornithine carbamoyltransferase activity"/>
    <property type="evidence" value="ECO:0007669"/>
    <property type="project" value="UniProtKB-EC"/>
</dbReference>
<evidence type="ECO:0000256" key="3">
    <source>
        <dbReference type="ARBA" id="ARBA00007805"/>
    </source>
</evidence>
<dbReference type="RefSeq" id="WP_341674221.1">
    <property type="nucleotide sequence ID" value="NZ_JBBYHV010000002.1"/>
</dbReference>
<dbReference type="InterPro" id="IPR036901">
    <property type="entry name" value="Asp/Orn_carbamoylTrfase_sf"/>
</dbReference>
<comment type="caution">
    <text evidence="10">The sequence shown here is derived from an EMBL/GenBank/DDBJ whole genome shotgun (WGS) entry which is preliminary data.</text>
</comment>
<dbReference type="PANTHER" id="PTHR45753:SF3">
    <property type="entry name" value="ORNITHINE TRANSCARBAMYLASE, MITOCHONDRIAL"/>
    <property type="match status" value="1"/>
</dbReference>
<feature type="binding site" evidence="7">
    <location>
        <position position="95"/>
    </location>
    <ligand>
        <name>carbamoyl phosphate</name>
        <dbReference type="ChEBI" id="CHEBI:58228"/>
    </ligand>
</feature>
<keyword evidence="5 7" id="KW-0808">Transferase</keyword>
<evidence type="ECO:0000256" key="5">
    <source>
        <dbReference type="ARBA" id="ARBA00022679"/>
    </source>
</evidence>
<evidence type="ECO:0000256" key="7">
    <source>
        <dbReference type="HAMAP-Rule" id="MF_01109"/>
    </source>
</evidence>
<organism evidence="10 11">
    <name type="scientific">Aurantiacibacter gilvus</name>
    <dbReference type="NCBI Taxonomy" id="3139141"/>
    <lineage>
        <taxon>Bacteria</taxon>
        <taxon>Pseudomonadati</taxon>
        <taxon>Pseudomonadota</taxon>
        <taxon>Alphaproteobacteria</taxon>
        <taxon>Sphingomonadales</taxon>
        <taxon>Erythrobacteraceae</taxon>
        <taxon>Aurantiacibacter</taxon>
    </lineage>
</organism>
<feature type="binding site" evidence="7">
    <location>
        <position position="237"/>
    </location>
    <ligand>
        <name>L-ornithine</name>
        <dbReference type="ChEBI" id="CHEBI:46911"/>
    </ligand>
</feature>
<sequence>MSGDRPLDLAPVVRNLLDLSDAGGDAVAAMINDAIDRKAARKGWPKGKPDADAPLAGHVLAMVFEKSSTRTRVSFDIAMRQLGGSAIILDSGTSQLGRGESIADTARVLSRMADAIMVRTDDHAKIEEMGEYAHVPVINGLTDRSHPCQIAADLLTVIEHGKALPGLEVAWFGDGNNVLHSILEAASLMKFNVRVATPSGYEPEAEFVDMARNAGCTVTLTQDAQAAASGADVIVTDTWVSMGQEHVHNKLAAMEPYRVDEALMAHAKADAVFLHCLPAHVGDEVSEGVFEGPQSVVFDEAENRIHAQKSILLWCFGKLG</sequence>
<evidence type="ECO:0000256" key="1">
    <source>
        <dbReference type="ARBA" id="ARBA00003822"/>
    </source>
</evidence>
<dbReference type="EC" id="2.1.3.3" evidence="4 7"/>
<comment type="catalytic activity">
    <reaction evidence="6 7">
        <text>carbamoyl phosphate + L-ornithine = L-citrulline + phosphate + H(+)</text>
        <dbReference type="Rhea" id="RHEA:19513"/>
        <dbReference type="ChEBI" id="CHEBI:15378"/>
        <dbReference type="ChEBI" id="CHEBI:43474"/>
        <dbReference type="ChEBI" id="CHEBI:46911"/>
        <dbReference type="ChEBI" id="CHEBI:57743"/>
        <dbReference type="ChEBI" id="CHEBI:58228"/>
        <dbReference type="EC" id="2.1.3.3"/>
    </reaction>
</comment>
<evidence type="ECO:0000313" key="11">
    <source>
        <dbReference type="Proteomes" id="UP001497045"/>
    </source>
</evidence>
<dbReference type="SUPFAM" id="SSF53671">
    <property type="entry name" value="Aspartate/ornithine carbamoyltransferase"/>
    <property type="match status" value="1"/>
</dbReference>
<comment type="subcellular location">
    <subcellularLocation>
        <location evidence="7">Cytoplasm</location>
    </subcellularLocation>
</comment>
<feature type="binding site" evidence="7">
    <location>
        <begin position="146"/>
        <end position="149"/>
    </location>
    <ligand>
        <name>carbamoyl phosphate</name>
        <dbReference type="ChEBI" id="CHEBI:58228"/>
    </ligand>
</feature>
<accession>A0ABU9IGW5</accession>
<dbReference type="NCBIfam" id="TIGR00658">
    <property type="entry name" value="orni_carb_tr"/>
    <property type="match status" value="1"/>
</dbReference>
<feature type="binding site" evidence="7">
    <location>
        <position position="119"/>
    </location>
    <ligand>
        <name>carbamoyl phosphate</name>
        <dbReference type="ChEBI" id="CHEBI:58228"/>
    </ligand>
</feature>
<feature type="binding site" evidence="7">
    <location>
        <position position="304"/>
    </location>
    <ligand>
        <name>carbamoyl phosphate</name>
        <dbReference type="ChEBI" id="CHEBI:58228"/>
    </ligand>
</feature>
<feature type="binding site" evidence="7">
    <location>
        <position position="177"/>
    </location>
    <ligand>
        <name>L-ornithine</name>
        <dbReference type="ChEBI" id="CHEBI:46911"/>
    </ligand>
</feature>
<dbReference type="Proteomes" id="UP001497045">
    <property type="component" value="Unassembled WGS sequence"/>
</dbReference>
<feature type="binding site" evidence="7">
    <location>
        <begin position="276"/>
        <end position="277"/>
    </location>
    <ligand>
        <name>carbamoyl phosphate</name>
        <dbReference type="ChEBI" id="CHEBI:58228"/>
    </ligand>
</feature>
<feature type="binding site" evidence="7">
    <location>
        <begin position="68"/>
        <end position="71"/>
    </location>
    <ligand>
        <name>carbamoyl phosphate</name>
        <dbReference type="ChEBI" id="CHEBI:58228"/>
    </ligand>
</feature>
<dbReference type="InterPro" id="IPR024904">
    <property type="entry name" value="OTCase_ArgI"/>
</dbReference>
<dbReference type="InterPro" id="IPR006130">
    <property type="entry name" value="Asp/Orn_carbamoylTrfase"/>
</dbReference>
<dbReference type="PANTHER" id="PTHR45753">
    <property type="entry name" value="ORNITHINE CARBAMOYLTRANSFERASE, MITOCHONDRIAL"/>
    <property type="match status" value="1"/>
</dbReference>
<dbReference type="InterPro" id="IPR006132">
    <property type="entry name" value="Asp/Orn_carbamoyltranf_P-bd"/>
</dbReference>
<feature type="binding site" evidence="7">
    <location>
        <begin position="241"/>
        <end position="242"/>
    </location>
    <ligand>
        <name>L-ornithine</name>
        <dbReference type="ChEBI" id="CHEBI:46911"/>
    </ligand>
</feature>
<dbReference type="Pfam" id="PF02729">
    <property type="entry name" value="OTCace_N"/>
    <property type="match status" value="1"/>
</dbReference>
<dbReference type="InterPro" id="IPR006131">
    <property type="entry name" value="Asp_carbamoyltransf_Asp/Orn-bd"/>
</dbReference>
<dbReference type="Pfam" id="PF00185">
    <property type="entry name" value="OTCace"/>
    <property type="match status" value="1"/>
</dbReference>
<dbReference type="HAMAP" id="MF_01109">
    <property type="entry name" value="OTCase"/>
    <property type="match status" value="1"/>
</dbReference>
<reference evidence="10 11" key="1">
    <citation type="submission" date="2024-04" db="EMBL/GenBank/DDBJ databases">
        <title>Aurantiacibacter sp. DGU6 16S ribosomal RNA gene Genome sequencing and assembly.</title>
        <authorList>
            <person name="Park S."/>
        </authorList>
    </citation>
    <scope>NUCLEOTIDE SEQUENCE [LARGE SCALE GENOMIC DNA]</scope>
    <source>
        <strain evidence="10 11">DGU6</strain>
    </source>
</reference>
<feature type="domain" description="Aspartate/ornithine carbamoyltransferase carbamoyl-P binding" evidence="9">
    <location>
        <begin position="14"/>
        <end position="159"/>
    </location>
</feature>
<evidence type="ECO:0000256" key="6">
    <source>
        <dbReference type="ARBA" id="ARBA00048772"/>
    </source>
</evidence>
<evidence type="ECO:0000256" key="4">
    <source>
        <dbReference type="ARBA" id="ARBA00013007"/>
    </source>
</evidence>
<comment type="pathway">
    <text evidence="2">Amino-acid biosynthesis; L-arginine biosynthesis; L-arginine from L-ornithine and carbamoyl phosphate: step 1/3.</text>
</comment>
<feature type="domain" description="Aspartate/ornithine carbamoyltransferase Asp/Orn-binding" evidence="8">
    <location>
        <begin position="166"/>
        <end position="315"/>
    </location>
</feature>
<dbReference type="PROSITE" id="PS00097">
    <property type="entry name" value="CARBAMOYLTRANSFERASE"/>
    <property type="match status" value="1"/>
</dbReference>